<comment type="caution">
    <text evidence="5">The sequence shown here is derived from an EMBL/GenBank/DDBJ whole genome shotgun (WGS) entry which is preliminary data.</text>
</comment>
<dbReference type="AlphaFoldDB" id="A0A8J4EB45"/>
<keyword evidence="6" id="KW-1185">Reference proteome</keyword>
<protein>
    <recommendedName>
        <fullName evidence="3">Pyridine nucleotide-disulfide oxidoreductase domain-containing protein 2</fullName>
    </recommendedName>
</protein>
<dbReference type="GO" id="GO:0016491">
    <property type="term" value="F:oxidoreductase activity"/>
    <property type="evidence" value="ECO:0007669"/>
    <property type="project" value="InterPro"/>
</dbReference>
<reference evidence="5" key="1">
    <citation type="submission" date="2021-01" db="EMBL/GenBank/DDBJ databases">
        <title>Whole genome shotgun sequence of Virgisporangium ochraceum NBRC 16418.</title>
        <authorList>
            <person name="Komaki H."/>
            <person name="Tamura T."/>
        </authorList>
    </citation>
    <scope>NUCLEOTIDE SEQUENCE</scope>
    <source>
        <strain evidence="5">NBRC 16418</strain>
    </source>
</reference>
<dbReference type="InterPro" id="IPR036188">
    <property type="entry name" value="FAD/NAD-bd_sf"/>
</dbReference>
<name>A0A8J4EB45_9ACTN</name>
<comment type="subunit">
    <text evidence="2">Interacts with COX5B; this interaction may contribute to localize PYROXD2 to the inner face of the inner mitochondrial membrane.</text>
</comment>
<evidence type="ECO:0000259" key="4">
    <source>
        <dbReference type="Pfam" id="PF01593"/>
    </source>
</evidence>
<proteinExistence type="predicted"/>
<dbReference type="PANTHER" id="PTHR10668:SF105">
    <property type="entry name" value="DEHYDROGENASE-RELATED"/>
    <property type="match status" value="1"/>
</dbReference>
<gene>
    <name evidence="5" type="ORF">Voc01_039120</name>
</gene>
<feature type="domain" description="Amine oxidase" evidence="4">
    <location>
        <begin position="16"/>
        <end position="496"/>
    </location>
</feature>
<evidence type="ECO:0000313" key="6">
    <source>
        <dbReference type="Proteomes" id="UP000635606"/>
    </source>
</evidence>
<dbReference type="Gene3D" id="3.50.50.60">
    <property type="entry name" value="FAD/NAD(P)-binding domain"/>
    <property type="match status" value="2"/>
</dbReference>
<evidence type="ECO:0000256" key="3">
    <source>
        <dbReference type="ARBA" id="ARBA00040298"/>
    </source>
</evidence>
<dbReference type="InterPro" id="IPR002937">
    <property type="entry name" value="Amino_oxidase"/>
</dbReference>
<dbReference type="SUPFAM" id="SSF51905">
    <property type="entry name" value="FAD/NAD(P)-binding domain"/>
    <property type="match status" value="1"/>
</dbReference>
<comment type="function">
    <text evidence="1">Probable oxidoreductase that may play a role as regulator of mitochondrial function.</text>
</comment>
<accession>A0A8J4EB45</accession>
<organism evidence="5 6">
    <name type="scientific">Virgisporangium ochraceum</name>
    <dbReference type="NCBI Taxonomy" id="65505"/>
    <lineage>
        <taxon>Bacteria</taxon>
        <taxon>Bacillati</taxon>
        <taxon>Actinomycetota</taxon>
        <taxon>Actinomycetes</taxon>
        <taxon>Micromonosporales</taxon>
        <taxon>Micromonosporaceae</taxon>
        <taxon>Virgisporangium</taxon>
    </lineage>
</organism>
<sequence length="530" mass="55730">MESMVDAVVVGAGHNGLVAANLLVDAGWDVVVLEGTPHIGGAVRSAEVTAPGYLSDLCSAFYPLTPLSPAIRHLALGDHGLEWTHAPAVLAHLLEDGRAAVLSRDLDATAASLDSFAKGDGDRWRSLYREWLTVVDDLIPAMLTPFPPVRAAARLLTRNSVADTVRLARRFVLPTRLFGDRTFGGDGARVLIAGLALHTDLSPDGSASAGYGWLLGMLGQQVGFPVPVGGAQKITDALASRLLANGGAIETNALVTSVVVGNGTALGVRLADGRAIRARRAVLADVPAPTLYRTLVGAGHLPERLLDDLDLFQWDDATLKVDWALSAPVPWINPDVATAGTVHLGADVDGLTRYSTDITLGRTPHDPFLLVGQMNTSDPGRSPAGTESLWAYTHLPHRDRWDPAEIAAHAERIEDVLERHAPGFRSLVVGRYVAGPPQLEEKNLSLVDGAINGGTAGVHQQLFLRPVPGLGRADTPVDRLYLASASAHPGGGVHGAPGANAARAALARHRPVLGGAYGSLVRSLNRAIYG</sequence>
<evidence type="ECO:0000256" key="1">
    <source>
        <dbReference type="ARBA" id="ARBA00037217"/>
    </source>
</evidence>
<dbReference type="PANTHER" id="PTHR10668">
    <property type="entry name" value="PHYTOENE DEHYDROGENASE"/>
    <property type="match status" value="1"/>
</dbReference>
<dbReference type="Proteomes" id="UP000635606">
    <property type="component" value="Unassembled WGS sequence"/>
</dbReference>
<dbReference type="Pfam" id="PF01593">
    <property type="entry name" value="Amino_oxidase"/>
    <property type="match status" value="1"/>
</dbReference>
<evidence type="ECO:0000256" key="2">
    <source>
        <dbReference type="ARBA" id="ARBA00038825"/>
    </source>
</evidence>
<dbReference type="EMBL" id="BOPH01000053">
    <property type="protein sequence ID" value="GIJ68995.1"/>
    <property type="molecule type" value="Genomic_DNA"/>
</dbReference>
<evidence type="ECO:0000313" key="5">
    <source>
        <dbReference type="EMBL" id="GIJ68995.1"/>
    </source>
</evidence>